<evidence type="ECO:0000256" key="1">
    <source>
        <dbReference type="SAM" id="MobiDB-lite"/>
    </source>
</evidence>
<dbReference type="AlphaFoldDB" id="A0ABD0XZR2"/>
<keyword evidence="3" id="KW-1185">Reference proteome</keyword>
<feature type="compositionally biased region" description="Polar residues" evidence="1">
    <location>
        <begin position="80"/>
        <end position="89"/>
    </location>
</feature>
<reference evidence="2 3" key="1">
    <citation type="submission" date="2024-07" db="EMBL/GenBank/DDBJ databases">
        <title>Chromosome-level genome assembly of the water stick insect Ranatra chinensis (Heteroptera: Nepidae).</title>
        <authorList>
            <person name="Liu X."/>
        </authorList>
    </citation>
    <scope>NUCLEOTIDE SEQUENCE [LARGE SCALE GENOMIC DNA]</scope>
    <source>
        <strain evidence="2">Cailab_2021Rc</strain>
        <tissue evidence="2">Muscle</tissue>
    </source>
</reference>
<protein>
    <submittedName>
        <fullName evidence="2">Uncharacterized protein</fullName>
    </submittedName>
</protein>
<feature type="compositionally biased region" description="Gly residues" evidence="1">
    <location>
        <begin position="51"/>
        <end position="61"/>
    </location>
</feature>
<dbReference type="Proteomes" id="UP001558652">
    <property type="component" value="Unassembled WGS sequence"/>
</dbReference>
<evidence type="ECO:0000313" key="2">
    <source>
        <dbReference type="EMBL" id="KAL1115840.1"/>
    </source>
</evidence>
<name>A0ABD0XZR2_9HEMI</name>
<dbReference type="EMBL" id="JBFDAA010000019">
    <property type="protein sequence ID" value="KAL1115840.1"/>
    <property type="molecule type" value="Genomic_DNA"/>
</dbReference>
<feature type="compositionally biased region" description="Pro residues" evidence="1">
    <location>
        <begin position="92"/>
        <end position="102"/>
    </location>
</feature>
<comment type="caution">
    <text evidence="2">The sequence shown here is derived from an EMBL/GenBank/DDBJ whole genome shotgun (WGS) entry which is preliminary data.</text>
</comment>
<gene>
    <name evidence="2" type="ORF">AAG570_006130</name>
</gene>
<proteinExistence type="predicted"/>
<sequence>MHRQSEGDAVANSDLPTCWSGELMRLGVGPVTRLRGESPAAAKQCHAGAVGQEGGAVGGRSDGGEAEEGWRGGPDLDTDSWPTKRSMTSPPGESPPLLPTPRPFLITANLSRAQLQHFSFFKPP</sequence>
<accession>A0ABD0XZR2</accession>
<feature type="region of interest" description="Disordered" evidence="1">
    <location>
        <begin position="45"/>
        <end position="103"/>
    </location>
</feature>
<evidence type="ECO:0000313" key="3">
    <source>
        <dbReference type="Proteomes" id="UP001558652"/>
    </source>
</evidence>
<organism evidence="2 3">
    <name type="scientific">Ranatra chinensis</name>
    <dbReference type="NCBI Taxonomy" id="642074"/>
    <lineage>
        <taxon>Eukaryota</taxon>
        <taxon>Metazoa</taxon>
        <taxon>Ecdysozoa</taxon>
        <taxon>Arthropoda</taxon>
        <taxon>Hexapoda</taxon>
        <taxon>Insecta</taxon>
        <taxon>Pterygota</taxon>
        <taxon>Neoptera</taxon>
        <taxon>Paraneoptera</taxon>
        <taxon>Hemiptera</taxon>
        <taxon>Heteroptera</taxon>
        <taxon>Panheteroptera</taxon>
        <taxon>Nepomorpha</taxon>
        <taxon>Nepidae</taxon>
        <taxon>Ranatrinae</taxon>
        <taxon>Ranatra</taxon>
    </lineage>
</organism>